<comment type="caution">
    <text evidence="1">The sequence shown here is derived from an EMBL/GenBank/DDBJ whole genome shotgun (WGS) entry which is preliminary data.</text>
</comment>
<proteinExistence type="predicted"/>
<accession>A0A644SKU9</accession>
<dbReference type="Gene3D" id="3.40.50.300">
    <property type="entry name" value="P-loop containing nucleotide triphosphate hydrolases"/>
    <property type="match status" value="1"/>
</dbReference>
<dbReference type="InterPro" id="IPR027417">
    <property type="entry name" value="P-loop_NTPase"/>
</dbReference>
<dbReference type="AlphaFoldDB" id="A0A644SKU9"/>
<protein>
    <recommendedName>
        <fullName evidence="2">Terminase large subunit gp17-like C-terminal domain-containing protein</fullName>
    </recommendedName>
</protein>
<evidence type="ECO:0008006" key="2">
    <source>
        <dbReference type="Google" id="ProtNLM"/>
    </source>
</evidence>
<organism evidence="1">
    <name type="scientific">bioreactor metagenome</name>
    <dbReference type="NCBI Taxonomy" id="1076179"/>
    <lineage>
        <taxon>unclassified sequences</taxon>
        <taxon>metagenomes</taxon>
        <taxon>ecological metagenomes</taxon>
    </lineage>
</organism>
<dbReference type="EMBL" id="VSSQ01000001">
    <property type="protein sequence ID" value="MPL54917.1"/>
    <property type="molecule type" value="Genomic_DNA"/>
</dbReference>
<reference evidence="1" key="1">
    <citation type="submission" date="2019-08" db="EMBL/GenBank/DDBJ databases">
        <authorList>
            <person name="Kucharzyk K."/>
            <person name="Murdoch R.W."/>
            <person name="Higgins S."/>
            <person name="Loffler F."/>
        </authorList>
    </citation>
    <scope>NUCLEOTIDE SEQUENCE</scope>
</reference>
<gene>
    <name evidence="1" type="ORF">SDC9_00383</name>
</gene>
<sequence>MDKKTGQLLELWKRHSDNLFREDAINVDETPLEKKKRIADLEAKPEEWKKYYFSKFCTAEPAPFHLDASKQILNNPEYYIVLSWSRELAKSTRTMMDVIYLVMTGKKKNILLVSYSSDNAEMLLRPYKNVFEQNERLRNDYGDQVNFGNWKEKKFVLNNGASFRAIGKGESPRGAKNDEARPDVILIDDIDTDEECRNPDRIKESVNWIEQALIPTRSISNPLLIIACGNVIANYCCITEMAKRADKHEIINIRDKNGKSSWPQKNSEAHIDRVLSQISWASAQKEYFNNPIIEGTVFKEIYYDKVPKLKDCDSVVIYSDPATSNKDKGKASTKGVIVIGKKGLKYYVYRVWLDTMGNSKFIDCLFEAYQYVVSEGVDVCKVYVENNSLQDPFYEQVLYPLIRQKANDTGKALPITPDTRRKAEKYFRIEGTLEPLNRLGNLIFNEKEKKNPNMQRMESQMLGVSEKAKMMDGPDMLEGGVWILQNRSFTYNNDWRSGTRASRKY</sequence>
<name>A0A644SKU9_9ZZZZ</name>
<evidence type="ECO:0000313" key="1">
    <source>
        <dbReference type="EMBL" id="MPL54917.1"/>
    </source>
</evidence>